<evidence type="ECO:0000256" key="3">
    <source>
        <dbReference type="ARBA" id="ARBA00012180"/>
    </source>
</evidence>
<dbReference type="InterPro" id="IPR002156">
    <property type="entry name" value="RNaseH_domain"/>
</dbReference>
<dbReference type="SUPFAM" id="SSF53098">
    <property type="entry name" value="Ribonuclease H-like"/>
    <property type="match status" value="1"/>
</dbReference>
<gene>
    <name evidence="10" type="ORF">Terrestrivirus5_175</name>
</gene>
<dbReference type="InterPro" id="IPR050092">
    <property type="entry name" value="RNase_H"/>
</dbReference>
<dbReference type="GO" id="GO:0043137">
    <property type="term" value="P:DNA replication, removal of RNA primer"/>
    <property type="evidence" value="ECO:0007669"/>
    <property type="project" value="TreeGrafter"/>
</dbReference>
<dbReference type="Gene3D" id="3.30.420.10">
    <property type="entry name" value="Ribonuclease H-like superfamily/Ribonuclease H"/>
    <property type="match status" value="1"/>
</dbReference>
<keyword evidence="5" id="KW-0479">Metal-binding</keyword>
<evidence type="ECO:0000256" key="8">
    <source>
        <dbReference type="SAM" id="MobiDB-lite"/>
    </source>
</evidence>
<dbReference type="GO" id="GO:0004523">
    <property type="term" value="F:RNA-DNA hybrid ribonuclease activity"/>
    <property type="evidence" value="ECO:0007669"/>
    <property type="project" value="UniProtKB-EC"/>
</dbReference>
<keyword evidence="4" id="KW-0540">Nuclease</keyword>
<organism evidence="10">
    <name type="scientific">Terrestrivirus sp</name>
    <dbReference type="NCBI Taxonomy" id="2487775"/>
    <lineage>
        <taxon>Viruses</taxon>
        <taxon>Varidnaviria</taxon>
        <taxon>Bamfordvirae</taxon>
        <taxon>Nucleocytoviricota</taxon>
        <taxon>Megaviricetes</taxon>
        <taxon>Imitervirales</taxon>
        <taxon>Mimiviridae</taxon>
        <taxon>Klosneuvirinae</taxon>
    </lineage>
</organism>
<evidence type="ECO:0000259" key="9">
    <source>
        <dbReference type="PROSITE" id="PS50879"/>
    </source>
</evidence>
<dbReference type="PANTHER" id="PTHR10642:SF26">
    <property type="entry name" value="RIBONUCLEASE H1"/>
    <property type="match status" value="1"/>
</dbReference>
<dbReference type="PIRSF" id="PIRSF036852">
    <property type="entry name" value="Ribonuclease_H1_euk"/>
    <property type="match status" value="1"/>
</dbReference>
<evidence type="ECO:0000256" key="6">
    <source>
        <dbReference type="ARBA" id="ARBA00022759"/>
    </source>
</evidence>
<dbReference type="GO" id="GO:0003676">
    <property type="term" value="F:nucleic acid binding"/>
    <property type="evidence" value="ECO:0007669"/>
    <property type="project" value="InterPro"/>
</dbReference>
<evidence type="ECO:0000256" key="5">
    <source>
        <dbReference type="ARBA" id="ARBA00022723"/>
    </source>
</evidence>
<dbReference type="InterPro" id="IPR017067">
    <property type="entry name" value="RNase_H1_euk"/>
</dbReference>
<evidence type="ECO:0000313" key="10">
    <source>
        <dbReference type="EMBL" id="AYV76353.1"/>
    </source>
</evidence>
<feature type="domain" description="RNase H type-1" evidence="9">
    <location>
        <begin position="44"/>
        <end position="203"/>
    </location>
</feature>
<evidence type="ECO:0000256" key="4">
    <source>
        <dbReference type="ARBA" id="ARBA00022722"/>
    </source>
</evidence>
<dbReference type="InterPro" id="IPR012337">
    <property type="entry name" value="RNaseH-like_sf"/>
</dbReference>
<keyword evidence="7" id="KW-0378">Hydrolase</keyword>
<feature type="compositionally biased region" description="Low complexity" evidence="8">
    <location>
        <begin position="1"/>
        <end position="15"/>
    </location>
</feature>
<dbReference type="PROSITE" id="PS50879">
    <property type="entry name" value="RNASE_H_1"/>
    <property type="match status" value="1"/>
</dbReference>
<protein>
    <recommendedName>
        <fullName evidence="3">ribonuclease H</fullName>
        <ecNumber evidence="3">3.1.26.4</ecNumber>
    </recommendedName>
</protein>
<dbReference type="GO" id="GO:0000287">
    <property type="term" value="F:magnesium ion binding"/>
    <property type="evidence" value="ECO:0007669"/>
    <property type="project" value="InterPro"/>
</dbReference>
<reference evidence="10" key="1">
    <citation type="submission" date="2018-10" db="EMBL/GenBank/DDBJ databases">
        <title>Hidden diversity of soil giant viruses.</title>
        <authorList>
            <person name="Schulz F."/>
            <person name="Alteio L."/>
            <person name="Goudeau D."/>
            <person name="Ryan E.M."/>
            <person name="Malmstrom R.R."/>
            <person name="Blanchard J."/>
            <person name="Woyke T."/>
        </authorList>
    </citation>
    <scope>NUCLEOTIDE SEQUENCE</scope>
    <source>
        <strain evidence="10">TEV1</strain>
    </source>
</reference>
<dbReference type="InterPro" id="IPR036397">
    <property type="entry name" value="RNaseH_sf"/>
</dbReference>
<comment type="similarity">
    <text evidence="2">Belongs to the RNase H family.</text>
</comment>
<sequence length="211" mass="24409">MNTLNDLNDNILGDNTKFDHLESDNESESETQNTIKTILEPKLKVNEVTVFTDGSCMRQKDNKGKEFLSCGYGIYYPNKELPNVSRPLKNDPPTNNRAELQAIYVTIIQVKKKYDFNKLIIYSDSKYCIQALTEYVKVWRVNGWKTSKKQPVENQDIIKPLDNMITKLKDKVIFVHVRAHTKKQDAISLNNEMADKLAKWGADRSIPYYVQ</sequence>
<keyword evidence="6" id="KW-0255">Endonuclease</keyword>
<name>A0A3G4ZRX9_9VIRU</name>
<accession>A0A3G4ZRX9</accession>
<evidence type="ECO:0000256" key="1">
    <source>
        <dbReference type="ARBA" id="ARBA00000077"/>
    </source>
</evidence>
<proteinExistence type="inferred from homology"/>
<dbReference type="EC" id="3.1.26.4" evidence="3"/>
<feature type="region of interest" description="Disordered" evidence="8">
    <location>
        <begin position="1"/>
        <end position="32"/>
    </location>
</feature>
<dbReference type="CDD" id="cd09280">
    <property type="entry name" value="RNase_HI_eukaryote_like"/>
    <property type="match status" value="1"/>
</dbReference>
<comment type="catalytic activity">
    <reaction evidence="1">
        <text>Endonucleolytic cleavage to 5'-phosphomonoester.</text>
        <dbReference type="EC" id="3.1.26.4"/>
    </reaction>
</comment>
<evidence type="ECO:0000256" key="2">
    <source>
        <dbReference type="ARBA" id="ARBA00005300"/>
    </source>
</evidence>
<dbReference type="Pfam" id="PF00075">
    <property type="entry name" value="RNase_H"/>
    <property type="match status" value="1"/>
</dbReference>
<dbReference type="PANTHER" id="PTHR10642">
    <property type="entry name" value="RIBONUCLEASE H1"/>
    <property type="match status" value="1"/>
</dbReference>
<dbReference type="EMBL" id="MK071983">
    <property type="protein sequence ID" value="AYV76353.1"/>
    <property type="molecule type" value="Genomic_DNA"/>
</dbReference>
<evidence type="ECO:0000256" key="7">
    <source>
        <dbReference type="ARBA" id="ARBA00022801"/>
    </source>
</evidence>